<feature type="domain" description="DUF6385" evidence="2">
    <location>
        <begin position="156"/>
        <end position="236"/>
    </location>
</feature>
<evidence type="ECO:0000256" key="1">
    <source>
        <dbReference type="SAM" id="MobiDB-lite"/>
    </source>
</evidence>
<feature type="region of interest" description="Disordered" evidence="1">
    <location>
        <begin position="1"/>
        <end position="26"/>
    </location>
</feature>
<gene>
    <name evidence="3" type="ORF">BM613_06680</name>
</gene>
<protein>
    <recommendedName>
        <fullName evidence="2">DUF6385 domain-containing protein</fullName>
    </recommendedName>
</protein>
<dbReference type="InterPro" id="IPR045965">
    <property type="entry name" value="DUF6385"/>
</dbReference>
<comment type="caution">
    <text evidence="3">The sequence shown here is derived from an EMBL/GenBank/DDBJ whole genome shotgun (WGS) entry which is preliminary data.</text>
</comment>
<accession>A0A2U3D9A0</accession>
<dbReference type="OrthoDB" id="1808778at2"/>
<dbReference type="EMBL" id="MPDK01000008">
    <property type="protein sequence ID" value="PWI57862.1"/>
    <property type="molecule type" value="Genomic_DNA"/>
</dbReference>
<sequence length="237" mass="26828">MLRSKHVVQGMHCPSVHRHRPKHQPGTHMMKKLQRHPVHTSCSCFSYNKQPQQIKVRLNVYPLIIKKRSKHPIAISTIHSPVRIKAIEEPISIRPLQQNIDRITIYGSNSTTPIQTNEIGRIVLSGEVTASPIVYTEKTFIGLYSQNQIQSLPAQDISVQTNLSYAIVNRSENPVTIFLEISPNDKDYAPDSEVTVSGFTTQALTPMRFLRYAKISFQSAKTDQSAIFDIYYQAQSG</sequence>
<reference evidence="3 4" key="1">
    <citation type="submission" date="2016-11" db="EMBL/GenBank/DDBJ databases">
        <title>Comparative genomics of Acidibacillus ferroxidans species.</title>
        <authorList>
            <person name="Oliveira G."/>
            <person name="Nunes G."/>
            <person name="Oliveira R."/>
            <person name="Araujo F."/>
            <person name="Salim A."/>
            <person name="Scholte L."/>
            <person name="Morais D."/>
            <person name="Nancucheo I."/>
            <person name="Johnson D.B."/>
            <person name="Grail B."/>
            <person name="Bittencourt J."/>
            <person name="Valadares R."/>
        </authorList>
    </citation>
    <scope>NUCLEOTIDE SEQUENCE [LARGE SCALE GENOMIC DNA]</scope>
    <source>
        <strain evidence="3 4">Y002</strain>
    </source>
</reference>
<evidence type="ECO:0000313" key="4">
    <source>
        <dbReference type="Proteomes" id="UP000245380"/>
    </source>
</evidence>
<evidence type="ECO:0000313" key="3">
    <source>
        <dbReference type="EMBL" id="PWI57862.1"/>
    </source>
</evidence>
<feature type="compositionally biased region" description="Basic residues" evidence="1">
    <location>
        <begin position="15"/>
        <end position="26"/>
    </location>
</feature>
<evidence type="ECO:0000259" key="2">
    <source>
        <dbReference type="Pfam" id="PF19912"/>
    </source>
</evidence>
<organism evidence="3 4">
    <name type="scientific">Sulfoacidibacillus thermotolerans</name>
    <name type="common">Acidibacillus sulfuroxidans</name>
    <dbReference type="NCBI Taxonomy" id="1765684"/>
    <lineage>
        <taxon>Bacteria</taxon>
        <taxon>Bacillati</taxon>
        <taxon>Bacillota</taxon>
        <taxon>Bacilli</taxon>
        <taxon>Bacillales</taxon>
        <taxon>Alicyclobacillaceae</taxon>
        <taxon>Sulfoacidibacillus</taxon>
    </lineage>
</organism>
<dbReference type="Pfam" id="PF19912">
    <property type="entry name" value="DUF6385"/>
    <property type="match status" value="1"/>
</dbReference>
<dbReference type="Proteomes" id="UP000245380">
    <property type="component" value="Unassembled WGS sequence"/>
</dbReference>
<name>A0A2U3D9A0_SULT2</name>
<proteinExistence type="predicted"/>
<keyword evidence="4" id="KW-1185">Reference proteome</keyword>
<dbReference type="AlphaFoldDB" id="A0A2U3D9A0"/>